<reference evidence="1 2" key="1">
    <citation type="submission" date="2019-07" db="EMBL/GenBank/DDBJ databases">
        <title>WGS assembly of Gossypium tomentosum.</title>
        <authorList>
            <person name="Chen Z.J."/>
            <person name="Sreedasyam A."/>
            <person name="Ando A."/>
            <person name="Song Q."/>
            <person name="De L."/>
            <person name="Hulse-Kemp A."/>
            <person name="Ding M."/>
            <person name="Ye W."/>
            <person name="Kirkbride R."/>
            <person name="Jenkins J."/>
            <person name="Plott C."/>
            <person name="Lovell J."/>
            <person name="Lin Y.-M."/>
            <person name="Vaughn R."/>
            <person name="Liu B."/>
            <person name="Li W."/>
            <person name="Simpson S."/>
            <person name="Scheffler B."/>
            <person name="Saski C."/>
            <person name="Grover C."/>
            <person name="Hu G."/>
            <person name="Conover J."/>
            <person name="Carlson J."/>
            <person name="Shu S."/>
            <person name="Boston L."/>
            <person name="Williams M."/>
            <person name="Peterson D."/>
            <person name="Mcgee K."/>
            <person name="Jones D."/>
            <person name="Wendel J."/>
            <person name="Stelly D."/>
            <person name="Grimwood J."/>
            <person name="Schmutz J."/>
        </authorList>
    </citation>
    <scope>NUCLEOTIDE SEQUENCE [LARGE SCALE GENOMIC DNA]</scope>
    <source>
        <strain evidence="1">7179.01</strain>
    </source>
</reference>
<keyword evidence="2" id="KW-1185">Reference proteome</keyword>
<gene>
    <name evidence="1" type="ORF">ES332_D13G188300v1</name>
</gene>
<protein>
    <submittedName>
        <fullName evidence="1">Uncharacterized protein</fullName>
    </submittedName>
</protein>
<dbReference type="Proteomes" id="UP000322667">
    <property type="component" value="Chromosome D13"/>
</dbReference>
<evidence type="ECO:0000313" key="2">
    <source>
        <dbReference type="Proteomes" id="UP000322667"/>
    </source>
</evidence>
<dbReference type="EMBL" id="CM017635">
    <property type="protein sequence ID" value="TYH35361.1"/>
    <property type="molecule type" value="Genomic_DNA"/>
</dbReference>
<accession>A0A5D2HZ04</accession>
<name>A0A5D2HZ04_GOSTO</name>
<sequence>MVEETKGPYHDAPPPVCLQEKNVCNISIHLHPTSHYQPVIAHFCPGPIIPKQNQINNRKPETQIRQPK</sequence>
<organism evidence="1 2">
    <name type="scientific">Gossypium tomentosum</name>
    <name type="common">Hawaiian cotton</name>
    <name type="synonym">Gossypium sandvicense</name>
    <dbReference type="NCBI Taxonomy" id="34277"/>
    <lineage>
        <taxon>Eukaryota</taxon>
        <taxon>Viridiplantae</taxon>
        <taxon>Streptophyta</taxon>
        <taxon>Embryophyta</taxon>
        <taxon>Tracheophyta</taxon>
        <taxon>Spermatophyta</taxon>
        <taxon>Magnoliopsida</taxon>
        <taxon>eudicotyledons</taxon>
        <taxon>Gunneridae</taxon>
        <taxon>Pentapetalae</taxon>
        <taxon>rosids</taxon>
        <taxon>malvids</taxon>
        <taxon>Malvales</taxon>
        <taxon>Malvaceae</taxon>
        <taxon>Malvoideae</taxon>
        <taxon>Gossypium</taxon>
    </lineage>
</organism>
<proteinExistence type="predicted"/>
<evidence type="ECO:0000313" key="1">
    <source>
        <dbReference type="EMBL" id="TYH35361.1"/>
    </source>
</evidence>
<dbReference type="AlphaFoldDB" id="A0A5D2HZ04"/>